<feature type="transmembrane region" description="Helical" evidence="2">
    <location>
        <begin position="69"/>
        <end position="90"/>
    </location>
</feature>
<protein>
    <recommendedName>
        <fullName evidence="3">EGF-like domain-containing protein</fullName>
    </recommendedName>
</protein>
<feature type="transmembrane region" description="Helical" evidence="2">
    <location>
        <begin position="37"/>
        <end position="57"/>
    </location>
</feature>
<name>A0AAF5CYR3_STRER</name>
<keyword evidence="2" id="KW-1133">Transmembrane helix</keyword>
<dbReference type="InterPro" id="IPR035914">
    <property type="entry name" value="Sperma_CUB_dom_sf"/>
</dbReference>
<dbReference type="WBParaSite" id="TCONS_00004026.p1">
    <property type="protein sequence ID" value="TCONS_00004026.p1"/>
    <property type="gene ID" value="XLOC_000905"/>
</dbReference>
<keyword evidence="2" id="KW-0812">Transmembrane</keyword>
<organism evidence="4 5">
    <name type="scientific">Strongyloides stercoralis</name>
    <name type="common">Threadworm</name>
    <dbReference type="NCBI Taxonomy" id="6248"/>
    <lineage>
        <taxon>Eukaryota</taxon>
        <taxon>Metazoa</taxon>
        <taxon>Ecdysozoa</taxon>
        <taxon>Nematoda</taxon>
        <taxon>Chromadorea</taxon>
        <taxon>Rhabditida</taxon>
        <taxon>Tylenchina</taxon>
        <taxon>Panagrolaimomorpha</taxon>
        <taxon>Strongyloidoidea</taxon>
        <taxon>Strongyloididae</taxon>
        <taxon>Strongyloides</taxon>
    </lineage>
</organism>
<evidence type="ECO:0000313" key="4">
    <source>
        <dbReference type="Proteomes" id="UP000035681"/>
    </source>
</evidence>
<feature type="domain" description="EGF-like" evidence="3">
    <location>
        <begin position="672"/>
        <end position="709"/>
    </location>
</feature>
<evidence type="ECO:0000256" key="2">
    <source>
        <dbReference type="SAM" id="Phobius"/>
    </source>
</evidence>
<evidence type="ECO:0000256" key="1">
    <source>
        <dbReference type="PROSITE-ProRule" id="PRU00076"/>
    </source>
</evidence>
<dbReference type="AlphaFoldDB" id="A0AAF5CYR3"/>
<evidence type="ECO:0000313" key="5">
    <source>
        <dbReference type="WBParaSite" id="TCONS_00004026.p1"/>
    </source>
</evidence>
<dbReference type="SUPFAM" id="SSF49854">
    <property type="entry name" value="Spermadhesin, CUB domain"/>
    <property type="match status" value="1"/>
</dbReference>
<evidence type="ECO:0000259" key="3">
    <source>
        <dbReference type="PROSITE" id="PS50026"/>
    </source>
</evidence>
<dbReference type="PROSITE" id="PS50026">
    <property type="entry name" value="EGF_3"/>
    <property type="match status" value="2"/>
</dbReference>
<dbReference type="InterPro" id="IPR000742">
    <property type="entry name" value="EGF"/>
</dbReference>
<dbReference type="PROSITE" id="PS00022">
    <property type="entry name" value="EGF_1"/>
    <property type="match status" value="1"/>
</dbReference>
<feature type="transmembrane region" description="Helical" evidence="2">
    <location>
        <begin position="97"/>
        <end position="117"/>
    </location>
</feature>
<keyword evidence="4" id="KW-1185">Reference proteome</keyword>
<keyword evidence="2" id="KW-0472">Membrane</keyword>
<proteinExistence type="predicted"/>
<keyword evidence="1" id="KW-1015">Disulfide bond</keyword>
<sequence length="758" mass="84953">ILKANFICIMTSLPLTSSDIISNLNCKKEKIVQFKNVIAILIIHILIIIITYFQVFSIHGSKGYLQHNVYTIILLFICTFLIYIFMFIFYSSYPINSLLLILWTITSAFLLINLKIYEITNLPTSNPSFINSQIQTLSDELYRLNLQINNLFTSVSNDSTLCQQVHNLSIQTNKLLNISLVDLKNRVTNSSNTYNTLIPTLSNYITKVKCMSNSGCIPSHSTTPQPPLITTTLTSINNDSTCNNLLINNSKILNKKIETVNCNWNLLTISGKKYTLSLQSFIVQGNASIIVHDNLKNKDVITLNNSIENPITIDSNGYNYNISITSDNTLSGVKFEIDYQQLDVCDVNTCSNNGTCIVDPDNMPKCMCTGCWMGSNNCQKKYNPCDTYLKCKTVDGNNNPTGNTCKPLETVDKCVAQCYCKGSNTAKPYLYENYIKYKQIELDVYTTSTQKISNNVFSTPLTPSQIIQNAHDLSLKIESLSNDITNYISQLNNNKSKSSCLDSLLKNVIELDKNVSNVVNDVNKKQENILTVESEIKNIKNIATCMKNSMCVPSPTTYKPTLSPTLKPINNKSCDELNNNGIISNGNDYENINCQWNINTTQSKYVSLNINYIYIKGNASLIVIDKFHGNQTVYNTSIYESITLSSYSNNYNISIISNGSYSGVSFKLTYNINDVCYQNYCQNNGACTVKPDNTPSCQCKGCFYGDTCNDTLDKCKTYTKCLQNKNPNNKCNTLSIDDNCVAKCYCMGSNIPTAFCRN</sequence>
<feature type="disulfide bond" evidence="1">
    <location>
        <begin position="699"/>
        <end position="708"/>
    </location>
</feature>
<reference evidence="5" key="1">
    <citation type="submission" date="2024-02" db="UniProtKB">
        <authorList>
            <consortium name="WormBaseParasite"/>
        </authorList>
    </citation>
    <scope>IDENTIFICATION</scope>
</reference>
<feature type="domain" description="EGF-like" evidence="3">
    <location>
        <begin position="341"/>
        <end position="379"/>
    </location>
</feature>
<comment type="caution">
    <text evidence="1">Lacks conserved residue(s) required for the propagation of feature annotation.</text>
</comment>
<dbReference type="Proteomes" id="UP000035681">
    <property type="component" value="Unplaced"/>
</dbReference>
<keyword evidence="1" id="KW-0245">EGF-like domain</keyword>
<accession>A0AAF5CYR3</accession>